<dbReference type="Proteomes" id="UP000318693">
    <property type="component" value="Unassembled WGS sequence"/>
</dbReference>
<dbReference type="Pfam" id="PF00392">
    <property type="entry name" value="GntR"/>
    <property type="match status" value="1"/>
</dbReference>
<dbReference type="SUPFAM" id="SSF46785">
    <property type="entry name" value="Winged helix' DNA-binding domain"/>
    <property type="match status" value="1"/>
</dbReference>
<feature type="domain" description="HTH gntR-type" evidence="4">
    <location>
        <begin position="120"/>
        <end position="187"/>
    </location>
</feature>
<dbReference type="Gene3D" id="1.20.120.530">
    <property type="entry name" value="GntR ligand-binding domain-like"/>
    <property type="match status" value="1"/>
</dbReference>
<comment type="caution">
    <text evidence="5">The sequence shown here is derived from an EMBL/GenBank/DDBJ whole genome shotgun (WGS) entry which is preliminary data.</text>
</comment>
<evidence type="ECO:0000256" key="2">
    <source>
        <dbReference type="ARBA" id="ARBA00023125"/>
    </source>
</evidence>
<dbReference type="InterPro" id="IPR008920">
    <property type="entry name" value="TF_FadR/GntR_C"/>
</dbReference>
<dbReference type="PANTHER" id="PTHR43537:SF24">
    <property type="entry name" value="GLUCONATE OPERON TRANSCRIPTIONAL REPRESSOR"/>
    <property type="match status" value="1"/>
</dbReference>
<keyword evidence="2" id="KW-0238">DNA-binding</keyword>
<sequence>MVPAAVPATRSRRMSAHVMRVPFGVRCFRVSAGTASYGGITVRMQNRTDCMQSTQAPVVAGFLDPLARCSGADAEMHAIVEEPHPSARPSYVVGARCGYHRVVADSAMLDGGGPSGQETVGMADRIAAALRRKVASGELALGSWLRQSAIAEEFGTSRTPVREAIQALTATGVAELIPNRGARIRIPTAREIQEGYRVRAELEGLAASIAARYATQHQIERLREAEHLFEAAVADVVAGDEGLEEGRRRWTRANDEFHDIILDAARNRTLSAALEWLHLSLPRNLTWNELSRDPRLMQANVAQHHAIREAIERGDAAAAREAVIAHVMSSAEVVAIGLGDHS</sequence>
<dbReference type="InterPro" id="IPR011711">
    <property type="entry name" value="GntR_C"/>
</dbReference>
<evidence type="ECO:0000259" key="4">
    <source>
        <dbReference type="PROSITE" id="PS50949"/>
    </source>
</evidence>
<dbReference type="SMART" id="SM00895">
    <property type="entry name" value="FCD"/>
    <property type="match status" value="1"/>
</dbReference>
<dbReference type="Pfam" id="PF07729">
    <property type="entry name" value="FCD"/>
    <property type="match status" value="1"/>
</dbReference>
<dbReference type="SUPFAM" id="SSF48008">
    <property type="entry name" value="GntR ligand-binding domain-like"/>
    <property type="match status" value="1"/>
</dbReference>
<dbReference type="AlphaFoldDB" id="A0A552WSU1"/>
<protein>
    <submittedName>
        <fullName evidence="5">GntR family transcriptional regulator</fullName>
    </submittedName>
</protein>
<reference evidence="5 6" key="1">
    <citation type="submission" date="2019-07" db="EMBL/GenBank/DDBJ databases">
        <title>Georgenia wutianyii sp. nov. and Georgenia *** sp. nov. isolated from plateau pika (Ochotona curzoniae) in the Qinghai-Tibet plateau of China.</title>
        <authorList>
            <person name="Tian Z."/>
        </authorList>
    </citation>
    <scope>NUCLEOTIDE SEQUENCE [LARGE SCALE GENOMIC DNA]</scope>
    <source>
        <strain evidence="5 6">Z446</strain>
    </source>
</reference>
<dbReference type="Gene3D" id="1.10.10.10">
    <property type="entry name" value="Winged helix-like DNA-binding domain superfamily/Winged helix DNA-binding domain"/>
    <property type="match status" value="1"/>
</dbReference>
<dbReference type="GO" id="GO:0003700">
    <property type="term" value="F:DNA-binding transcription factor activity"/>
    <property type="evidence" value="ECO:0007669"/>
    <property type="project" value="InterPro"/>
</dbReference>
<dbReference type="InterPro" id="IPR000524">
    <property type="entry name" value="Tscrpt_reg_HTH_GntR"/>
</dbReference>
<dbReference type="CDD" id="cd07377">
    <property type="entry name" value="WHTH_GntR"/>
    <property type="match status" value="1"/>
</dbReference>
<dbReference type="PANTHER" id="PTHR43537">
    <property type="entry name" value="TRANSCRIPTIONAL REGULATOR, GNTR FAMILY"/>
    <property type="match status" value="1"/>
</dbReference>
<dbReference type="EMBL" id="VJXR01000017">
    <property type="protein sequence ID" value="TRW45814.1"/>
    <property type="molecule type" value="Genomic_DNA"/>
</dbReference>
<dbReference type="InterPro" id="IPR036390">
    <property type="entry name" value="WH_DNA-bd_sf"/>
</dbReference>
<dbReference type="InterPro" id="IPR036388">
    <property type="entry name" value="WH-like_DNA-bd_sf"/>
</dbReference>
<evidence type="ECO:0000313" key="5">
    <source>
        <dbReference type="EMBL" id="TRW45814.1"/>
    </source>
</evidence>
<dbReference type="GO" id="GO:0003677">
    <property type="term" value="F:DNA binding"/>
    <property type="evidence" value="ECO:0007669"/>
    <property type="project" value="UniProtKB-KW"/>
</dbReference>
<dbReference type="PROSITE" id="PS50949">
    <property type="entry name" value="HTH_GNTR"/>
    <property type="match status" value="1"/>
</dbReference>
<evidence type="ECO:0000256" key="3">
    <source>
        <dbReference type="ARBA" id="ARBA00023163"/>
    </source>
</evidence>
<proteinExistence type="predicted"/>
<evidence type="ECO:0000313" key="6">
    <source>
        <dbReference type="Proteomes" id="UP000318693"/>
    </source>
</evidence>
<keyword evidence="3" id="KW-0804">Transcription</keyword>
<evidence type="ECO:0000256" key="1">
    <source>
        <dbReference type="ARBA" id="ARBA00023015"/>
    </source>
</evidence>
<keyword evidence="1" id="KW-0805">Transcription regulation</keyword>
<name>A0A552WSU1_9MICO</name>
<keyword evidence="6" id="KW-1185">Reference proteome</keyword>
<organism evidence="5 6">
    <name type="scientific">Georgenia yuyongxinii</name>
    <dbReference type="NCBI Taxonomy" id="2589797"/>
    <lineage>
        <taxon>Bacteria</taxon>
        <taxon>Bacillati</taxon>
        <taxon>Actinomycetota</taxon>
        <taxon>Actinomycetes</taxon>
        <taxon>Micrococcales</taxon>
        <taxon>Bogoriellaceae</taxon>
        <taxon>Georgenia</taxon>
    </lineage>
</organism>
<dbReference type="SMART" id="SM00345">
    <property type="entry name" value="HTH_GNTR"/>
    <property type="match status" value="1"/>
</dbReference>
<accession>A0A552WSU1</accession>
<gene>
    <name evidence="5" type="ORF">FJ693_07940</name>
</gene>